<keyword evidence="1" id="KW-0808">Transferase</keyword>
<dbReference type="GO" id="GO:0016020">
    <property type="term" value="C:membrane"/>
    <property type="evidence" value="ECO:0007669"/>
    <property type="project" value="InterPro"/>
</dbReference>
<reference evidence="10" key="1">
    <citation type="submission" date="2024-06" db="EMBL/GenBank/DDBJ databases">
        <authorList>
            <person name="Fan A."/>
            <person name="Zhang F.Y."/>
            <person name="Zhang L."/>
        </authorList>
    </citation>
    <scope>NUCLEOTIDE SEQUENCE</scope>
    <source>
        <strain evidence="10">Y61</strain>
    </source>
</reference>
<protein>
    <submittedName>
        <fullName evidence="10">Sigma 54-interacting transcriptional regulator</fullName>
    </submittedName>
</protein>
<organism evidence="10">
    <name type="scientific">Sporolactobacillus sp. Y61</name>
    <dbReference type="NCBI Taxonomy" id="3160863"/>
    <lineage>
        <taxon>Bacteria</taxon>
        <taxon>Bacillati</taxon>
        <taxon>Bacillota</taxon>
        <taxon>Bacilli</taxon>
        <taxon>Bacillales</taxon>
        <taxon>Sporolactobacillaceae</taxon>
        <taxon>Sporolactobacillus</taxon>
    </lineage>
</organism>
<dbReference type="Pfam" id="PF03610">
    <property type="entry name" value="EIIA-man"/>
    <property type="match status" value="1"/>
</dbReference>
<evidence type="ECO:0000256" key="4">
    <source>
        <dbReference type="ARBA" id="ARBA00022840"/>
    </source>
</evidence>
<dbReference type="PANTHER" id="PTHR32071">
    <property type="entry name" value="TRANSCRIPTIONAL REGULATORY PROTEIN"/>
    <property type="match status" value="1"/>
</dbReference>
<accession>A0AAU8IF36</accession>
<dbReference type="AlphaFoldDB" id="A0AAU8IF36"/>
<dbReference type="PROSITE" id="PS51096">
    <property type="entry name" value="PTS_EIIA_TYPE_4"/>
    <property type="match status" value="1"/>
</dbReference>
<dbReference type="Gene3D" id="1.10.1790.10">
    <property type="entry name" value="PRD domain"/>
    <property type="match status" value="2"/>
</dbReference>
<feature type="domain" description="Sigma-54 factor interaction" evidence="7">
    <location>
        <begin position="114"/>
        <end position="348"/>
    </location>
</feature>
<keyword evidence="2" id="KW-0547">Nucleotide-binding</keyword>
<dbReference type="EMBL" id="CP159510">
    <property type="protein sequence ID" value="XCJ16822.1"/>
    <property type="molecule type" value="Genomic_DNA"/>
</dbReference>
<dbReference type="PROSITE" id="PS51372">
    <property type="entry name" value="PRD_2"/>
    <property type="match status" value="2"/>
</dbReference>
<feature type="domain" description="PRD" evidence="9">
    <location>
        <begin position="833"/>
        <end position="936"/>
    </location>
</feature>
<dbReference type="SMART" id="SM00382">
    <property type="entry name" value="AAA"/>
    <property type="match status" value="1"/>
</dbReference>
<evidence type="ECO:0000256" key="6">
    <source>
        <dbReference type="SAM" id="Coils"/>
    </source>
</evidence>
<dbReference type="PROSITE" id="PS50045">
    <property type="entry name" value="SIGMA54_INTERACT_4"/>
    <property type="match status" value="1"/>
</dbReference>
<dbReference type="InterPro" id="IPR002078">
    <property type="entry name" value="Sigma_54_int"/>
</dbReference>
<evidence type="ECO:0000259" key="9">
    <source>
        <dbReference type="PROSITE" id="PS51372"/>
    </source>
</evidence>
<proteinExistence type="predicted"/>
<dbReference type="InterPro" id="IPR011608">
    <property type="entry name" value="PRD"/>
</dbReference>
<dbReference type="SUPFAM" id="SSF63520">
    <property type="entry name" value="PTS-regulatory domain, PRD"/>
    <property type="match status" value="2"/>
</dbReference>
<keyword evidence="3" id="KW-0418">Kinase</keyword>
<dbReference type="GO" id="GO:0003677">
    <property type="term" value="F:DNA binding"/>
    <property type="evidence" value="ECO:0007669"/>
    <property type="project" value="UniProtKB-KW"/>
</dbReference>
<dbReference type="SUPFAM" id="SSF53062">
    <property type="entry name" value="PTS system fructose IIA component-like"/>
    <property type="match status" value="1"/>
</dbReference>
<dbReference type="InterPro" id="IPR003593">
    <property type="entry name" value="AAA+_ATPase"/>
</dbReference>
<evidence type="ECO:0000256" key="3">
    <source>
        <dbReference type="ARBA" id="ARBA00022777"/>
    </source>
</evidence>
<evidence type="ECO:0000259" key="8">
    <source>
        <dbReference type="PROSITE" id="PS51096"/>
    </source>
</evidence>
<keyword evidence="6" id="KW-0175">Coiled coil</keyword>
<dbReference type="InterPro" id="IPR036390">
    <property type="entry name" value="WH_DNA-bd_sf"/>
</dbReference>
<keyword evidence="4" id="KW-0067">ATP-binding</keyword>
<evidence type="ECO:0000313" key="10">
    <source>
        <dbReference type="EMBL" id="XCJ16822.1"/>
    </source>
</evidence>
<dbReference type="InterPro" id="IPR036662">
    <property type="entry name" value="PTS_EIIA_man-typ_sf"/>
</dbReference>
<dbReference type="InterPro" id="IPR025943">
    <property type="entry name" value="Sigma_54_int_dom_ATP-bd_2"/>
</dbReference>
<dbReference type="InterPro" id="IPR027417">
    <property type="entry name" value="P-loop_NTPase"/>
</dbReference>
<dbReference type="CDD" id="cd00006">
    <property type="entry name" value="PTS_IIA_man"/>
    <property type="match status" value="1"/>
</dbReference>
<evidence type="ECO:0000256" key="2">
    <source>
        <dbReference type="ARBA" id="ARBA00022741"/>
    </source>
</evidence>
<dbReference type="PROSITE" id="PS00676">
    <property type="entry name" value="SIGMA54_INTERACT_2"/>
    <property type="match status" value="1"/>
</dbReference>
<dbReference type="Gene3D" id="3.40.50.300">
    <property type="entry name" value="P-loop containing nucleotide triphosphate hydrolases"/>
    <property type="match status" value="1"/>
</dbReference>
<dbReference type="GO" id="GO:0016301">
    <property type="term" value="F:kinase activity"/>
    <property type="evidence" value="ECO:0007669"/>
    <property type="project" value="UniProtKB-KW"/>
</dbReference>
<gene>
    <name evidence="10" type="ORF">ABNN70_14495</name>
</gene>
<dbReference type="SUPFAM" id="SSF52540">
    <property type="entry name" value="P-loop containing nucleoside triphosphate hydrolases"/>
    <property type="match status" value="1"/>
</dbReference>
<dbReference type="InterPro" id="IPR036634">
    <property type="entry name" value="PRD_sf"/>
</dbReference>
<evidence type="ECO:0000259" key="7">
    <source>
        <dbReference type="PROSITE" id="PS50045"/>
    </source>
</evidence>
<evidence type="ECO:0000256" key="5">
    <source>
        <dbReference type="ARBA" id="ARBA00023125"/>
    </source>
</evidence>
<dbReference type="SUPFAM" id="SSF46785">
    <property type="entry name" value="Winged helix' DNA-binding domain"/>
    <property type="match status" value="1"/>
</dbReference>
<dbReference type="GO" id="GO:0006355">
    <property type="term" value="P:regulation of DNA-templated transcription"/>
    <property type="evidence" value="ECO:0007669"/>
    <property type="project" value="InterPro"/>
</dbReference>
<dbReference type="RefSeq" id="WP_353948193.1">
    <property type="nucleotide sequence ID" value="NZ_CP159510.1"/>
</dbReference>
<dbReference type="PANTHER" id="PTHR32071:SF90">
    <property type="entry name" value="TRANSCRIPTIONAL REGULATORY PROTEIN LEVR"/>
    <property type="match status" value="1"/>
</dbReference>
<name>A0AAU8IF36_9BACL</name>
<feature type="coiled-coil region" evidence="6">
    <location>
        <begin position="1"/>
        <end position="51"/>
    </location>
</feature>
<dbReference type="GO" id="GO:0009401">
    <property type="term" value="P:phosphoenolpyruvate-dependent sugar phosphotransferase system"/>
    <property type="evidence" value="ECO:0007669"/>
    <property type="project" value="InterPro"/>
</dbReference>
<evidence type="ECO:0000256" key="1">
    <source>
        <dbReference type="ARBA" id="ARBA00022679"/>
    </source>
</evidence>
<feature type="domain" description="PRD" evidence="9">
    <location>
        <begin position="469"/>
        <end position="574"/>
    </location>
</feature>
<dbReference type="Gene3D" id="3.40.50.510">
    <property type="entry name" value="Phosphotransferase system, mannose-type IIA component"/>
    <property type="match status" value="1"/>
</dbReference>
<dbReference type="GO" id="GO:0005524">
    <property type="term" value="F:ATP binding"/>
    <property type="evidence" value="ECO:0007669"/>
    <property type="project" value="UniProtKB-KW"/>
</dbReference>
<dbReference type="Pfam" id="PF00158">
    <property type="entry name" value="Sigma54_activat"/>
    <property type="match status" value="1"/>
</dbReference>
<dbReference type="CDD" id="cd00009">
    <property type="entry name" value="AAA"/>
    <property type="match status" value="1"/>
</dbReference>
<feature type="domain" description="PTS EIIA type-4" evidence="8">
    <location>
        <begin position="575"/>
        <end position="716"/>
    </location>
</feature>
<sequence length="942" mass="106760">MKRIDRIYQRLKNKCEELTKKQLLEKEGFSAKELSDDLNILRNNVSMELNNLVRSGQVIKIKQRPVLYIPRDTVRNNFGTIVDQTILDIPSLKERYLAKKPADIEKNKDPFSLLIGSDGSLKKITGQAKAAVVYPPRGLHTLILGPTGSGKTLFAHMMHSYAKYMKRMDEDSPFVVFNCADYYNNPQLLISQIFGHVKGAFTGAETDKQGLVEKADGGILFLDEVHRLPPEGQEMIFYFMDTGHFNRLGETDKRRQAHVLIISATTEDPSSSFLNTFLRRIPITITMPSFHERQAKEKVDLTKYLLSKEARRIHKEIKVDENVIKALIGSVTFGNVGQLKSNIQFVCAQGFLDSMDKPFVDLHLKMLPQEMKEGFSLISRNVKENELISNVVGQTTVITGEGSKDLVEDDVYELPFDMYKIIEDKANLLKQENVDPAEINRFVATDIKIHIKSFYQQISKSPNRKLAKLVDKRVMNLAEELRSLAESMLNRTFNDKFLYFISLHLDGLLKRKNRPAAGMPSPHDRLIDEQADEYLVATKMKEVIEDKFNLTLPKIEIMYLAILLDSAKELNNKGKVGIVVATHGDSTASSMVSVTCELLGDYNVKAVDMPLDVSFHVILNEIVAAVKTVDHGEGVLMLVDMGSLYYSEDKIQERSGIPIKSIDQVSTPMVLDAVRKANFLDMDLPGIYDSLKNPERTEEDEVISHSERMQGKKKAILTICSSGQGTARKIEELIRSYLNDLTDEPIKVIPLSILNLNQQAQELRKKYHIIASIGVKKPNIAAPFISLEHFIEGEGQSIMEKALQGQKVTGQKDSNKIVRSLCEDSLKKMLTYLNPWRAIPTLLHFCHQLERVWSVHLKNTATLRIVVHTAFALERAISGDVLHYSGPVSDEKREWLKKVRKASEVIDKELKIHLSDEELYYLVDLLQDEFSMALQNTNDQTK</sequence>
<dbReference type="InterPro" id="IPR004701">
    <property type="entry name" value="PTS_EIIA_man-typ"/>
</dbReference>
<keyword evidence="5" id="KW-0238">DNA-binding</keyword>
<dbReference type="InterPro" id="IPR033887">
    <property type="entry name" value="PTS_IIA_man"/>
</dbReference>
<dbReference type="Pfam" id="PF00874">
    <property type="entry name" value="PRD"/>
    <property type="match status" value="2"/>
</dbReference>